<proteinExistence type="predicted"/>
<keyword evidence="2" id="KW-0812">Transmembrane</keyword>
<keyword evidence="2" id="KW-0472">Membrane</keyword>
<dbReference type="Proteomes" id="UP000695007">
    <property type="component" value="Unplaced"/>
</dbReference>
<dbReference type="InterPro" id="IPR042336">
    <property type="entry name" value="GOLIM4"/>
</dbReference>
<sequence length="452" mass="51613">MSGSRLGRGRAGRLALLGCSALAVVFLMFLYRSTNSEMARLRDLHLKCTQQQEALATQLQVIYEYKLQLEKTLSNEKSANAAAKEELQKKASRERSLRDKDIIEAMQRFNSLQQNYKLLQTEHQDLKDDCKKKEAVALEDSKRLESTLQDLRIQLKKAGEDKEKSMEHLKIKYMELINQKEQLEENYNNLKKLNGDNNGNVEHLEKQVIQLQRELDDVKSPHFSIGVVKSENTQILPRHEISLDNIENKKSPDIENNEGQVMRPSSFLQVSPFSDILQVGQNPQPLQAPQSNRYLDGSNIINNTNLNNKGINMGYNNTISNIKNSNNSFKYDDLLPNEPKSDVRFENRNGNIVPAGPNDIRDQYAGLPMPYVQQQQELVPDKVNEVSQEKTEQLKQVLVPPNNAEKYLNAVQRKMKANTNLSSKEPVMVPIFKPQAAGQPNNIDNMYLNHFV</sequence>
<name>A0AAJ6YD85_9HYME</name>
<dbReference type="RefSeq" id="XP_011495923.1">
    <property type="nucleotide sequence ID" value="XM_011497621.1"/>
</dbReference>
<dbReference type="PANTHER" id="PTHR22909">
    <property type="entry name" value="GOLGI INTEGRAL MEMBRANE PROTEIN 4"/>
    <property type="match status" value="1"/>
</dbReference>
<dbReference type="GeneID" id="105360656"/>
<gene>
    <name evidence="4" type="primary">LOC105360656</name>
</gene>
<evidence type="ECO:0000313" key="4">
    <source>
        <dbReference type="RefSeq" id="XP_011495923.1"/>
    </source>
</evidence>
<keyword evidence="2" id="KW-1133">Transmembrane helix</keyword>
<protein>
    <submittedName>
        <fullName evidence="4">FNIP repeat-containing protein DDB_G0271996-like isoform X1</fullName>
    </submittedName>
</protein>
<dbReference type="GO" id="GO:0000139">
    <property type="term" value="C:Golgi membrane"/>
    <property type="evidence" value="ECO:0007669"/>
    <property type="project" value="InterPro"/>
</dbReference>
<dbReference type="KEGG" id="csol:105360656"/>
<evidence type="ECO:0000313" key="3">
    <source>
        <dbReference type="Proteomes" id="UP000695007"/>
    </source>
</evidence>
<feature type="transmembrane region" description="Helical" evidence="2">
    <location>
        <begin position="12"/>
        <end position="31"/>
    </location>
</feature>
<keyword evidence="1" id="KW-0175">Coiled coil</keyword>
<keyword evidence="3" id="KW-1185">Reference proteome</keyword>
<evidence type="ECO:0000256" key="1">
    <source>
        <dbReference type="SAM" id="Coils"/>
    </source>
</evidence>
<organism evidence="3 4">
    <name type="scientific">Ceratosolen solmsi marchali</name>
    <dbReference type="NCBI Taxonomy" id="326594"/>
    <lineage>
        <taxon>Eukaryota</taxon>
        <taxon>Metazoa</taxon>
        <taxon>Ecdysozoa</taxon>
        <taxon>Arthropoda</taxon>
        <taxon>Hexapoda</taxon>
        <taxon>Insecta</taxon>
        <taxon>Pterygota</taxon>
        <taxon>Neoptera</taxon>
        <taxon>Endopterygota</taxon>
        <taxon>Hymenoptera</taxon>
        <taxon>Apocrita</taxon>
        <taxon>Proctotrupomorpha</taxon>
        <taxon>Chalcidoidea</taxon>
        <taxon>Agaonidae</taxon>
        <taxon>Agaoninae</taxon>
        <taxon>Ceratosolen</taxon>
    </lineage>
</organism>
<dbReference type="PANTHER" id="PTHR22909:SF24">
    <property type="entry name" value="GOLGI INTEGRAL MEMBRANE PROTEIN 4-RELATED"/>
    <property type="match status" value="1"/>
</dbReference>
<accession>A0AAJ6YD85</accession>
<reference evidence="4" key="1">
    <citation type="submission" date="2025-08" db="UniProtKB">
        <authorList>
            <consortium name="RefSeq"/>
        </authorList>
    </citation>
    <scope>IDENTIFICATION</scope>
</reference>
<evidence type="ECO:0000256" key="2">
    <source>
        <dbReference type="SAM" id="Phobius"/>
    </source>
</evidence>
<feature type="coiled-coil region" evidence="1">
    <location>
        <begin position="66"/>
        <end position="200"/>
    </location>
</feature>
<dbReference type="AlphaFoldDB" id="A0AAJ6YD85"/>